<keyword evidence="2" id="KW-0732">Signal</keyword>
<feature type="domain" description="Methyltransferase type 11" evidence="3">
    <location>
        <begin position="132"/>
        <end position="202"/>
    </location>
</feature>
<accession>B8BSM6</accession>
<name>B8BSM6_THAPS</name>
<dbReference type="GO" id="GO:0008168">
    <property type="term" value="F:methyltransferase activity"/>
    <property type="evidence" value="ECO:0000318"/>
    <property type="project" value="GO_Central"/>
</dbReference>
<feature type="signal peptide" evidence="2">
    <location>
        <begin position="1"/>
        <end position="20"/>
    </location>
</feature>
<organism evidence="4 5">
    <name type="scientific">Thalassiosira pseudonana</name>
    <name type="common">Marine diatom</name>
    <name type="synonym">Cyclotella nana</name>
    <dbReference type="NCBI Taxonomy" id="35128"/>
    <lineage>
        <taxon>Eukaryota</taxon>
        <taxon>Sar</taxon>
        <taxon>Stramenopiles</taxon>
        <taxon>Ochrophyta</taxon>
        <taxon>Bacillariophyta</taxon>
        <taxon>Coscinodiscophyceae</taxon>
        <taxon>Thalassiosirophycidae</taxon>
        <taxon>Thalassiosirales</taxon>
        <taxon>Thalassiosiraceae</taxon>
        <taxon>Thalassiosira</taxon>
    </lineage>
</organism>
<dbReference type="Proteomes" id="UP000001449">
    <property type="component" value="Chromosome 1"/>
</dbReference>
<dbReference type="KEGG" id="tps:THAPSDRAFT_2036"/>
<gene>
    <name evidence="4" type="ORF">THAPSDRAFT_2036</name>
</gene>
<dbReference type="EMBL" id="CM000638">
    <property type="protein sequence ID" value="EED96748.1"/>
    <property type="molecule type" value="Genomic_DNA"/>
</dbReference>
<protein>
    <recommendedName>
        <fullName evidence="3">Methyltransferase type 11 domain-containing protein</fullName>
    </recommendedName>
</protein>
<feature type="region of interest" description="Disordered" evidence="1">
    <location>
        <begin position="225"/>
        <end position="254"/>
    </location>
</feature>
<dbReference type="STRING" id="35128.B8BSM6"/>
<dbReference type="AlphaFoldDB" id="B8BSM6"/>
<feature type="region of interest" description="Disordered" evidence="1">
    <location>
        <begin position="314"/>
        <end position="339"/>
    </location>
</feature>
<evidence type="ECO:0000313" key="5">
    <source>
        <dbReference type="Proteomes" id="UP000001449"/>
    </source>
</evidence>
<dbReference type="RefSeq" id="XP_002287107.1">
    <property type="nucleotide sequence ID" value="XM_002287071.1"/>
</dbReference>
<dbReference type="CDD" id="cd02440">
    <property type="entry name" value="AdoMet_MTases"/>
    <property type="match status" value="1"/>
</dbReference>
<sequence length="339" mass="37080">MKAAILSACISLLYTSSSLAFVIPSSPLSSVVSSVSRRCTNVNTRTTSATPSSSSSSALFALDPVTYLRTEWVSAALCTNQTPRSADVVLQLGCEDGRVVNFVPRTVREIITSSAESKDSPEGGGLTVACERQLKQMAERRRSASVTYSNQPADNLIDTPSSSVDVVISLQCAQRMQENGLDWKKSIREAGRVLKPGGRFLFVESVDVGGESYLEEVMKLSGMMDYDEEENLEGEDSDEDASEMRDDSSFDEDDDIEVTSPIFEEVGYDNVDMVLQPHIAGVALKAMDADLTSTQKKQMKSQEEEDRLAEMSLNAFERGNKKRKRKKTKKVAGFGGSEE</sequence>
<dbReference type="GO" id="GO:0008757">
    <property type="term" value="F:S-adenosylmethionine-dependent methyltransferase activity"/>
    <property type="evidence" value="ECO:0007669"/>
    <property type="project" value="InterPro"/>
</dbReference>
<dbReference type="eggNOG" id="ENOG502T738">
    <property type="taxonomic scope" value="Eukaryota"/>
</dbReference>
<evidence type="ECO:0000259" key="3">
    <source>
        <dbReference type="Pfam" id="PF08241"/>
    </source>
</evidence>
<dbReference type="Gene3D" id="3.40.50.150">
    <property type="entry name" value="Vaccinia Virus protein VP39"/>
    <property type="match status" value="1"/>
</dbReference>
<evidence type="ECO:0000256" key="1">
    <source>
        <dbReference type="SAM" id="MobiDB-lite"/>
    </source>
</evidence>
<evidence type="ECO:0000313" key="4">
    <source>
        <dbReference type="EMBL" id="EED96748.1"/>
    </source>
</evidence>
<dbReference type="SUPFAM" id="SSF53335">
    <property type="entry name" value="S-adenosyl-L-methionine-dependent methyltransferases"/>
    <property type="match status" value="1"/>
</dbReference>
<evidence type="ECO:0000256" key="2">
    <source>
        <dbReference type="SAM" id="SignalP"/>
    </source>
</evidence>
<dbReference type="HOGENOM" id="CLU_820137_0_0_1"/>
<reference evidence="4 5" key="2">
    <citation type="journal article" date="2008" name="Nature">
        <title>The Phaeodactylum genome reveals the evolutionary history of diatom genomes.</title>
        <authorList>
            <person name="Bowler C."/>
            <person name="Allen A.E."/>
            <person name="Badger J.H."/>
            <person name="Grimwood J."/>
            <person name="Jabbari K."/>
            <person name="Kuo A."/>
            <person name="Maheswari U."/>
            <person name="Martens C."/>
            <person name="Maumus F."/>
            <person name="Otillar R.P."/>
            <person name="Rayko E."/>
            <person name="Salamov A."/>
            <person name="Vandepoele K."/>
            <person name="Beszteri B."/>
            <person name="Gruber A."/>
            <person name="Heijde M."/>
            <person name="Katinka M."/>
            <person name="Mock T."/>
            <person name="Valentin K."/>
            <person name="Verret F."/>
            <person name="Berges J.A."/>
            <person name="Brownlee C."/>
            <person name="Cadoret J.P."/>
            <person name="Chiovitti A."/>
            <person name="Choi C.J."/>
            <person name="Coesel S."/>
            <person name="De Martino A."/>
            <person name="Detter J.C."/>
            <person name="Durkin C."/>
            <person name="Falciatore A."/>
            <person name="Fournet J."/>
            <person name="Haruta M."/>
            <person name="Huysman M.J."/>
            <person name="Jenkins B.D."/>
            <person name="Jiroutova K."/>
            <person name="Jorgensen R.E."/>
            <person name="Joubert Y."/>
            <person name="Kaplan A."/>
            <person name="Kroger N."/>
            <person name="Kroth P.G."/>
            <person name="La Roche J."/>
            <person name="Lindquist E."/>
            <person name="Lommer M."/>
            <person name="Martin-Jezequel V."/>
            <person name="Lopez P.J."/>
            <person name="Lucas S."/>
            <person name="Mangogna M."/>
            <person name="McGinnis K."/>
            <person name="Medlin L.K."/>
            <person name="Montsant A."/>
            <person name="Oudot-Le Secq M.P."/>
            <person name="Napoli C."/>
            <person name="Obornik M."/>
            <person name="Parker M.S."/>
            <person name="Petit J.L."/>
            <person name="Porcel B.M."/>
            <person name="Poulsen N."/>
            <person name="Robison M."/>
            <person name="Rychlewski L."/>
            <person name="Rynearson T.A."/>
            <person name="Schmutz J."/>
            <person name="Shapiro H."/>
            <person name="Siaut M."/>
            <person name="Stanley M."/>
            <person name="Sussman M.R."/>
            <person name="Taylor A.R."/>
            <person name="Vardi A."/>
            <person name="von Dassow P."/>
            <person name="Vyverman W."/>
            <person name="Willis A."/>
            <person name="Wyrwicz L.S."/>
            <person name="Rokhsar D.S."/>
            <person name="Weissenbach J."/>
            <person name="Armbrust E.V."/>
            <person name="Green B.R."/>
            <person name="Van de Peer Y."/>
            <person name="Grigoriev I.V."/>
        </authorList>
    </citation>
    <scope>NUCLEOTIDE SEQUENCE [LARGE SCALE GENOMIC DNA]</scope>
    <source>
        <strain evidence="4 5">CCMP1335</strain>
    </source>
</reference>
<feature type="compositionally biased region" description="Acidic residues" evidence="1">
    <location>
        <begin position="225"/>
        <end position="241"/>
    </location>
</feature>
<dbReference type="GeneID" id="7449762"/>
<reference evidence="4 5" key="1">
    <citation type="journal article" date="2004" name="Science">
        <title>The genome of the diatom Thalassiosira pseudonana: ecology, evolution, and metabolism.</title>
        <authorList>
            <person name="Armbrust E.V."/>
            <person name="Berges J.A."/>
            <person name="Bowler C."/>
            <person name="Green B.R."/>
            <person name="Martinez D."/>
            <person name="Putnam N.H."/>
            <person name="Zhou S."/>
            <person name="Allen A.E."/>
            <person name="Apt K.E."/>
            <person name="Bechner M."/>
            <person name="Brzezinski M.A."/>
            <person name="Chaal B.K."/>
            <person name="Chiovitti A."/>
            <person name="Davis A.K."/>
            <person name="Demarest M.S."/>
            <person name="Detter J.C."/>
            <person name="Glavina T."/>
            <person name="Goodstein D."/>
            <person name="Hadi M.Z."/>
            <person name="Hellsten U."/>
            <person name="Hildebrand M."/>
            <person name="Jenkins B.D."/>
            <person name="Jurka J."/>
            <person name="Kapitonov V.V."/>
            <person name="Kroger N."/>
            <person name="Lau W.W."/>
            <person name="Lane T.W."/>
            <person name="Larimer F.W."/>
            <person name="Lippmeier J.C."/>
            <person name="Lucas S."/>
            <person name="Medina M."/>
            <person name="Montsant A."/>
            <person name="Obornik M."/>
            <person name="Parker M.S."/>
            <person name="Palenik B."/>
            <person name="Pazour G.J."/>
            <person name="Richardson P.M."/>
            <person name="Rynearson T.A."/>
            <person name="Saito M.A."/>
            <person name="Schwartz D.C."/>
            <person name="Thamatrakoln K."/>
            <person name="Valentin K."/>
            <person name="Vardi A."/>
            <person name="Wilkerson F.P."/>
            <person name="Rokhsar D.S."/>
        </authorList>
    </citation>
    <scope>NUCLEOTIDE SEQUENCE [LARGE SCALE GENOMIC DNA]</scope>
    <source>
        <strain evidence="4 5">CCMP1335</strain>
    </source>
</reference>
<feature type="compositionally biased region" description="Basic residues" evidence="1">
    <location>
        <begin position="320"/>
        <end position="330"/>
    </location>
</feature>
<keyword evidence="5" id="KW-1185">Reference proteome</keyword>
<feature type="chain" id="PRO_5002869209" description="Methyltransferase type 11 domain-containing protein" evidence="2">
    <location>
        <begin position="21"/>
        <end position="339"/>
    </location>
</feature>
<dbReference type="InterPro" id="IPR029063">
    <property type="entry name" value="SAM-dependent_MTases_sf"/>
</dbReference>
<dbReference type="Pfam" id="PF08241">
    <property type="entry name" value="Methyltransf_11"/>
    <property type="match status" value="1"/>
</dbReference>
<dbReference type="InParanoid" id="B8BSM6"/>
<dbReference type="InterPro" id="IPR013216">
    <property type="entry name" value="Methyltransf_11"/>
</dbReference>
<proteinExistence type="predicted"/>
<dbReference type="PaxDb" id="35128-Thaps2036"/>
<dbReference type="OMA" id="TYLRTEW"/>